<accession>A0AAN4UTE4</accession>
<dbReference type="PANTHER" id="PTHR43742:SF10">
    <property type="entry name" value="TRIMETHYLAMINE-N-OXIDE REDUCTASE 2"/>
    <property type="match status" value="1"/>
</dbReference>
<evidence type="ECO:0000256" key="5">
    <source>
        <dbReference type="ARBA" id="ARBA00023002"/>
    </source>
</evidence>
<dbReference type="PANTHER" id="PTHR43742">
    <property type="entry name" value="TRIMETHYLAMINE-N-OXIDE REDUCTASE"/>
    <property type="match status" value="1"/>
</dbReference>
<evidence type="ECO:0000313" key="11">
    <source>
        <dbReference type="Proteomes" id="UP000634647"/>
    </source>
</evidence>
<keyword evidence="3" id="KW-0500">Molybdenum</keyword>
<dbReference type="GO" id="GO:0009055">
    <property type="term" value="F:electron transfer activity"/>
    <property type="evidence" value="ECO:0007669"/>
    <property type="project" value="TreeGrafter"/>
</dbReference>
<dbReference type="Gene3D" id="2.40.40.20">
    <property type="match status" value="1"/>
</dbReference>
<dbReference type="InterPro" id="IPR006657">
    <property type="entry name" value="MoPterin_dinucl-bd_dom"/>
</dbReference>
<dbReference type="Proteomes" id="UP000199541">
    <property type="component" value="Unassembled WGS sequence"/>
</dbReference>
<reference evidence="9 10" key="2">
    <citation type="submission" date="2016-10" db="EMBL/GenBank/DDBJ databases">
        <authorList>
            <person name="Varghese N."/>
            <person name="Submissions S."/>
        </authorList>
    </citation>
    <scope>NUCLEOTIDE SEQUENCE [LARGE SCALE GENOMIC DNA]</scope>
    <source>
        <strain evidence="9 10">DSM 24802</strain>
    </source>
</reference>
<dbReference type="GO" id="GO:0043546">
    <property type="term" value="F:molybdopterin cofactor binding"/>
    <property type="evidence" value="ECO:0007669"/>
    <property type="project" value="InterPro"/>
</dbReference>
<keyword evidence="5" id="KW-0560">Oxidoreductase</keyword>
<evidence type="ECO:0000256" key="4">
    <source>
        <dbReference type="ARBA" id="ARBA00022723"/>
    </source>
</evidence>
<dbReference type="SUPFAM" id="SSF50692">
    <property type="entry name" value="ADC-like"/>
    <property type="match status" value="1"/>
</dbReference>
<evidence type="ECO:0000256" key="2">
    <source>
        <dbReference type="ARBA" id="ARBA00010312"/>
    </source>
</evidence>
<dbReference type="InterPro" id="IPR050612">
    <property type="entry name" value="Prok_Mopterin_Oxidored"/>
</dbReference>
<dbReference type="SUPFAM" id="SSF53706">
    <property type="entry name" value="Formate dehydrogenase/DMSO reductase, domains 1-3"/>
    <property type="match status" value="1"/>
</dbReference>
<dbReference type="RefSeq" id="WP_051646299.1">
    <property type="nucleotide sequence ID" value="NZ_BNAB01000012.1"/>
</dbReference>
<dbReference type="EMBL" id="FNOB01000012">
    <property type="protein sequence ID" value="SDX23081.1"/>
    <property type="molecule type" value="Genomic_DNA"/>
</dbReference>
<name>A0AAN4UTE4_9RHOB</name>
<dbReference type="Gene3D" id="3.40.50.740">
    <property type="match status" value="1"/>
</dbReference>
<feature type="domain" description="Molybdopterin oxidoreductase" evidence="6">
    <location>
        <begin position="48"/>
        <end position="504"/>
    </location>
</feature>
<comment type="caution">
    <text evidence="8">The sequence shown here is derived from an EMBL/GenBank/DDBJ whole genome shotgun (WGS) entry which is preliminary data.</text>
</comment>
<evidence type="ECO:0000256" key="1">
    <source>
        <dbReference type="ARBA" id="ARBA00001942"/>
    </source>
</evidence>
<dbReference type="GO" id="GO:0016491">
    <property type="term" value="F:oxidoreductase activity"/>
    <property type="evidence" value="ECO:0007669"/>
    <property type="project" value="UniProtKB-KW"/>
</dbReference>
<evidence type="ECO:0000313" key="9">
    <source>
        <dbReference type="EMBL" id="SDX23081.1"/>
    </source>
</evidence>
<comment type="similarity">
    <text evidence="2">Belongs to the prokaryotic molybdopterin-containing oxidoreductase family.</text>
</comment>
<dbReference type="InterPro" id="IPR009010">
    <property type="entry name" value="Asp_de-COase-like_dom_sf"/>
</dbReference>
<dbReference type="Proteomes" id="UP000634647">
    <property type="component" value="Unassembled WGS sequence"/>
</dbReference>
<dbReference type="Gene3D" id="3.40.228.10">
    <property type="entry name" value="Dimethylsulfoxide Reductase, domain 2"/>
    <property type="match status" value="1"/>
</dbReference>
<reference evidence="8" key="1">
    <citation type="journal article" date="2014" name="Int. J. Syst. Evol. Microbiol.">
        <title>Complete genome sequence of Corynebacterium casei LMG S-19264T (=DSM 44701T), isolated from a smear-ripened cheese.</title>
        <authorList>
            <consortium name="US DOE Joint Genome Institute (JGI-PGF)"/>
            <person name="Walter F."/>
            <person name="Albersmeier A."/>
            <person name="Kalinowski J."/>
            <person name="Ruckert C."/>
        </authorList>
    </citation>
    <scope>NUCLEOTIDE SEQUENCE</scope>
    <source>
        <strain evidence="8">CGMCC 1.10859</strain>
    </source>
</reference>
<dbReference type="GO" id="GO:0009061">
    <property type="term" value="P:anaerobic respiration"/>
    <property type="evidence" value="ECO:0007669"/>
    <property type="project" value="TreeGrafter"/>
</dbReference>
<dbReference type="Pfam" id="PF00384">
    <property type="entry name" value="Molybdopterin"/>
    <property type="match status" value="1"/>
</dbReference>
<gene>
    <name evidence="8" type="ORF">GCM10008024_26020</name>
    <name evidence="9" type="ORF">SAMN05444006_11241</name>
</gene>
<dbReference type="AlphaFoldDB" id="A0AAN4UTE4"/>
<comment type="cofactor">
    <cofactor evidence="1">
        <name>Mo-bis(molybdopterin guanine dinucleotide)</name>
        <dbReference type="ChEBI" id="CHEBI:60539"/>
    </cofactor>
</comment>
<evidence type="ECO:0000313" key="8">
    <source>
        <dbReference type="EMBL" id="GHE03303.1"/>
    </source>
</evidence>
<evidence type="ECO:0000313" key="10">
    <source>
        <dbReference type="Proteomes" id="UP000199541"/>
    </source>
</evidence>
<proteinExistence type="inferred from homology"/>
<dbReference type="GO" id="GO:0030151">
    <property type="term" value="F:molybdenum ion binding"/>
    <property type="evidence" value="ECO:0007669"/>
    <property type="project" value="TreeGrafter"/>
</dbReference>
<sequence>MRRYTSTHWGLREIVEEAGGTVLRPVDEDPHPSAIGLDQLSPDLQSLRVRRPAVRESWLKGGPGAAGEQRGNEPFIEVEWDQALDLVAAELDRVRKTHGNGAIYGGSYGWASAGRFHHAQGQLHRFLNTIGGYVAHRNSYSLGAAHVILPHVVMRMGTLMEAHTDWQTLAEHCELFVTFGGVPEKNAQVSPGGVLRHHLPGALGRMRAAGVEFVNIGPVADNIAKVAQAEWIPARPNTDTAFMLALAHVLLEEDLHDRAFLASHCVGFDRFAAYLRGEADGQPKSPDWAARITGAPAQSIRGLARRMASRRTMVNMAWSLQRADHGEQPCWAVVALAAMLGQIGLPGGGFGVGYGAANVIGGRGRRLPAPTLPQGHNPVQDFIPVARIADMLLNPGARYPYDGETRTYPDIRLVYWAGGNPFHHHQDLNRLRHAWSKPDTIVVNEQYWTATARHADIVLPATLALEREDIGYAGLEGHLVWMSRAAPPLAEARDDFTIFAGLAGRLGVQQDFTEGRAADDWLRHLYDDSRQRMLGEGVALPDFDSFREAGLVKLPVDDPIVLLQDFRADPRAHPLDTPSGRIEISSERIAAMGLADCGPHPMWFPPREWLGAAAAETWPLHLLSDQPRGKLHSQLDAGAASRAERHDGHERLWISPADAAARGLARGDLVEIANSRGRSLARAWPDARIMAGTVRLATGAWFRPEGDRDLAGNPNVLTADRGTSGLAQGSAAQSCLVEVTRL</sequence>
<dbReference type="GO" id="GO:0030288">
    <property type="term" value="C:outer membrane-bounded periplasmic space"/>
    <property type="evidence" value="ECO:0007669"/>
    <property type="project" value="TreeGrafter"/>
</dbReference>
<dbReference type="Gene3D" id="3.90.55.10">
    <property type="entry name" value="Dimethylsulfoxide Reductase, domain 3"/>
    <property type="match status" value="1"/>
</dbReference>
<dbReference type="EMBL" id="BNAB01000012">
    <property type="protein sequence ID" value="GHE03303.1"/>
    <property type="molecule type" value="Genomic_DNA"/>
</dbReference>
<reference evidence="8" key="3">
    <citation type="submission" date="2023-06" db="EMBL/GenBank/DDBJ databases">
        <authorList>
            <person name="Sun Q."/>
            <person name="Zhou Y."/>
        </authorList>
    </citation>
    <scope>NUCLEOTIDE SEQUENCE</scope>
    <source>
        <strain evidence="8">CGMCC 1.10859</strain>
    </source>
</reference>
<keyword evidence="10" id="KW-1185">Reference proteome</keyword>
<dbReference type="InterPro" id="IPR006656">
    <property type="entry name" value="Mopterin_OxRdtase"/>
</dbReference>
<evidence type="ECO:0000259" key="6">
    <source>
        <dbReference type="Pfam" id="PF00384"/>
    </source>
</evidence>
<protein>
    <submittedName>
        <fullName evidence="9">Biotin/methionine sulfoxide reductase</fullName>
    </submittedName>
    <submittedName>
        <fullName evidence="8">Dimethylsulfoxide reductase</fullName>
    </submittedName>
</protein>
<keyword evidence="4" id="KW-0479">Metal-binding</keyword>
<evidence type="ECO:0000256" key="3">
    <source>
        <dbReference type="ARBA" id="ARBA00022505"/>
    </source>
</evidence>
<evidence type="ECO:0000259" key="7">
    <source>
        <dbReference type="Pfam" id="PF01568"/>
    </source>
</evidence>
<dbReference type="Pfam" id="PF01568">
    <property type="entry name" value="Molydop_binding"/>
    <property type="match status" value="1"/>
</dbReference>
<organism evidence="8 11">
    <name type="scientific">Allgaiera indica</name>
    <dbReference type="NCBI Taxonomy" id="765699"/>
    <lineage>
        <taxon>Bacteria</taxon>
        <taxon>Pseudomonadati</taxon>
        <taxon>Pseudomonadota</taxon>
        <taxon>Alphaproteobacteria</taxon>
        <taxon>Rhodobacterales</taxon>
        <taxon>Paracoccaceae</taxon>
        <taxon>Allgaiera</taxon>
    </lineage>
</organism>
<feature type="domain" description="Molybdopterin dinucleotide-binding" evidence="7">
    <location>
        <begin position="620"/>
        <end position="735"/>
    </location>
</feature>